<dbReference type="NCBIfam" id="TIGR03534">
    <property type="entry name" value="RF_mod_PrmC"/>
    <property type="match status" value="1"/>
</dbReference>
<dbReference type="GO" id="GO:0102559">
    <property type="term" value="F:peptide chain release factor N(5)-glutamine methyltransferase activity"/>
    <property type="evidence" value="ECO:0007669"/>
    <property type="project" value="UniProtKB-EC"/>
</dbReference>
<keyword evidence="3 4" id="KW-0949">S-adenosyl-L-methionine</keyword>
<feature type="binding site" evidence="4">
    <location>
        <position position="187"/>
    </location>
    <ligand>
        <name>S-adenosyl-L-methionine</name>
        <dbReference type="ChEBI" id="CHEBI:59789"/>
    </ligand>
</feature>
<accession>A0ABT0CCW4</accession>
<feature type="domain" description="Methyltransferase small" evidence="5">
    <location>
        <begin position="128"/>
        <end position="207"/>
    </location>
</feature>
<evidence type="ECO:0000259" key="5">
    <source>
        <dbReference type="Pfam" id="PF05175"/>
    </source>
</evidence>
<evidence type="ECO:0000256" key="3">
    <source>
        <dbReference type="ARBA" id="ARBA00022691"/>
    </source>
</evidence>
<feature type="binding site" evidence="4">
    <location>
        <position position="158"/>
    </location>
    <ligand>
        <name>S-adenosyl-L-methionine</name>
        <dbReference type="ChEBI" id="CHEBI:59789"/>
    </ligand>
</feature>
<evidence type="ECO:0000313" key="6">
    <source>
        <dbReference type="EMBL" id="MCJ2543633.1"/>
    </source>
</evidence>
<dbReference type="SUPFAM" id="SSF53335">
    <property type="entry name" value="S-adenosyl-L-methionine-dependent methyltransferases"/>
    <property type="match status" value="1"/>
</dbReference>
<dbReference type="PANTHER" id="PTHR47441:SF3">
    <property type="entry name" value="RELEASE FACTOR GLUTAMINE METHYLTRANSFERASE"/>
    <property type="match status" value="1"/>
</dbReference>
<dbReference type="EMBL" id="JAFIRA010000033">
    <property type="protein sequence ID" value="MCJ2543633.1"/>
    <property type="molecule type" value="Genomic_DNA"/>
</dbReference>
<dbReference type="GO" id="GO:0032259">
    <property type="term" value="P:methylation"/>
    <property type="evidence" value="ECO:0007669"/>
    <property type="project" value="UniProtKB-KW"/>
</dbReference>
<evidence type="ECO:0000256" key="4">
    <source>
        <dbReference type="HAMAP-Rule" id="MF_02126"/>
    </source>
</evidence>
<evidence type="ECO:0000256" key="1">
    <source>
        <dbReference type="ARBA" id="ARBA00022603"/>
    </source>
</evidence>
<dbReference type="InterPro" id="IPR019874">
    <property type="entry name" value="RF_methyltr_PrmC"/>
</dbReference>
<feature type="binding site" evidence="4">
    <location>
        <begin position="204"/>
        <end position="207"/>
    </location>
    <ligand>
        <name>substrate</name>
    </ligand>
</feature>
<dbReference type="Pfam" id="PF05175">
    <property type="entry name" value="MTS"/>
    <property type="match status" value="1"/>
</dbReference>
<dbReference type="HAMAP" id="MF_02126">
    <property type="entry name" value="RF_methyltr_PrmC"/>
    <property type="match status" value="1"/>
</dbReference>
<dbReference type="InterPro" id="IPR029063">
    <property type="entry name" value="SAM-dependent_MTases_sf"/>
</dbReference>
<feature type="binding site" evidence="4">
    <location>
        <position position="204"/>
    </location>
    <ligand>
        <name>S-adenosyl-L-methionine</name>
        <dbReference type="ChEBI" id="CHEBI:59789"/>
    </ligand>
</feature>
<sequence>MGALPQGSTAARLEQWRLQALGTAQAAGIPSEEVDILLREKLGWGPLQRLMGQEPVGKLGERDPLEEVQALWQRRLEERIPLQYLLGQVEWAGLSLQVTPAVLIPRPETELVVEQASLWLQANPLPQGSCFADLGTGSGAIAIALARQHPNLQLLAVDSSPEALAVAAANVAAHTLEERVQLRLGSWFVPLEPWRGQLRGLLSNPPYIPSGEIPNLMPEVGWHEPRQALDGGPDGLEALRLLIQVAPEYLAPNSFWAVEVMQGQAPWVVEQLQALGCYQQIQVHLDLAGIERVVSAHFLPSS</sequence>
<dbReference type="Proteomes" id="UP000830835">
    <property type="component" value="Unassembled WGS sequence"/>
</dbReference>
<organism evidence="6 7">
    <name type="scientific">Thermostichus vulcanus str. 'Rupite'</name>
    <dbReference type="NCBI Taxonomy" id="2813851"/>
    <lineage>
        <taxon>Bacteria</taxon>
        <taxon>Bacillati</taxon>
        <taxon>Cyanobacteriota</taxon>
        <taxon>Cyanophyceae</taxon>
        <taxon>Thermostichales</taxon>
        <taxon>Thermostichaceae</taxon>
        <taxon>Thermostichus</taxon>
    </lineage>
</organism>
<keyword evidence="7" id="KW-1185">Reference proteome</keyword>
<dbReference type="RefSeq" id="WP_244351256.1">
    <property type="nucleotide sequence ID" value="NZ_JAFIRA010000033.1"/>
</dbReference>
<protein>
    <recommendedName>
        <fullName evidence="4">Release factor glutamine methyltransferase</fullName>
        <shortName evidence="4">RF MTase</shortName>
        <ecNumber evidence="4">2.1.1.297</ecNumber>
    </recommendedName>
    <alternativeName>
        <fullName evidence="4">N5-glutamine methyltransferase PrmC</fullName>
    </alternativeName>
    <alternativeName>
        <fullName evidence="4">Protein-(glutamine-N5) MTase PrmC</fullName>
    </alternativeName>
    <alternativeName>
        <fullName evidence="4">Protein-glutamine N-methyltransferase PrmC</fullName>
    </alternativeName>
</protein>
<dbReference type="InterPro" id="IPR004556">
    <property type="entry name" value="HemK-like"/>
</dbReference>
<dbReference type="Gene3D" id="1.10.8.10">
    <property type="entry name" value="DNA helicase RuvA subunit, C-terminal domain"/>
    <property type="match status" value="1"/>
</dbReference>
<evidence type="ECO:0000256" key="2">
    <source>
        <dbReference type="ARBA" id="ARBA00022679"/>
    </source>
</evidence>
<dbReference type="InterPro" id="IPR007848">
    <property type="entry name" value="Small_mtfrase_dom"/>
</dbReference>
<dbReference type="EC" id="2.1.1.297" evidence="4"/>
<dbReference type="Gene3D" id="3.40.50.150">
    <property type="entry name" value="Vaccinia Virus protein VP39"/>
    <property type="match status" value="1"/>
</dbReference>
<reference evidence="6" key="1">
    <citation type="submission" date="2021-02" db="EMBL/GenBank/DDBJ databases">
        <title>The CRISPR/cas machinery reduction and long-range gene transfer in the hot spring cyanobacterium Synechococcus.</title>
        <authorList>
            <person name="Dvorak P."/>
            <person name="Jahodarova E."/>
            <person name="Hasler P."/>
            <person name="Poulickova A."/>
        </authorList>
    </citation>
    <scope>NUCLEOTIDE SEQUENCE</scope>
    <source>
        <strain evidence="6">Rupite</strain>
    </source>
</reference>
<keyword evidence="2 4" id="KW-0808">Transferase</keyword>
<dbReference type="PANTHER" id="PTHR47441">
    <property type="match status" value="1"/>
</dbReference>
<dbReference type="PROSITE" id="PS00092">
    <property type="entry name" value="N6_MTASE"/>
    <property type="match status" value="1"/>
</dbReference>
<dbReference type="NCBIfam" id="TIGR00536">
    <property type="entry name" value="hemK_fam"/>
    <property type="match status" value="1"/>
</dbReference>
<keyword evidence="1 4" id="KW-0489">Methyltransferase</keyword>
<gene>
    <name evidence="4 6" type="primary">prmC</name>
    <name evidence="6" type="ORF">JX360_12070</name>
</gene>
<evidence type="ECO:0000313" key="7">
    <source>
        <dbReference type="Proteomes" id="UP000830835"/>
    </source>
</evidence>
<dbReference type="InterPro" id="IPR052663">
    <property type="entry name" value="RF_glutamine_MTase_cyano"/>
</dbReference>
<name>A0ABT0CCW4_THEVL</name>
<comment type="catalytic activity">
    <reaction evidence="4">
        <text>L-glutaminyl-[peptide chain release factor] + S-adenosyl-L-methionine = N(5)-methyl-L-glutaminyl-[peptide chain release factor] + S-adenosyl-L-homocysteine + H(+)</text>
        <dbReference type="Rhea" id="RHEA:42896"/>
        <dbReference type="Rhea" id="RHEA-COMP:10271"/>
        <dbReference type="Rhea" id="RHEA-COMP:10272"/>
        <dbReference type="ChEBI" id="CHEBI:15378"/>
        <dbReference type="ChEBI" id="CHEBI:30011"/>
        <dbReference type="ChEBI" id="CHEBI:57856"/>
        <dbReference type="ChEBI" id="CHEBI:59789"/>
        <dbReference type="ChEBI" id="CHEBI:61891"/>
        <dbReference type="EC" id="2.1.1.297"/>
    </reaction>
</comment>
<dbReference type="CDD" id="cd02440">
    <property type="entry name" value="AdoMet_MTases"/>
    <property type="match status" value="1"/>
</dbReference>
<comment type="caution">
    <text evidence="6">The sequence shown here is derived from an EMBL/GenBank/DDBJ whole genome shotgun (WGS) entry which is preliminary data.</text>
</comment>
<comment type="similarity">
    <text evidence="4">Belongs to the protein N5-glutamine methyltransferase family. PrmC subfamily.</text>
</comment>
<proteinExistence type="inferred from homology"/>
<feature type="binding site" evidence="4">
    <location>
        <begin position="135"/>
        <end position="139"/>
    </location>
    <ligand>
        <name>S-adenosyl-L-methionine</name>
        <dbReference type="ChEBI" id="CHEBI:59789"/>
    </ligand>
</feature>
<dbReference type="InterPro" id="IPR002052">
    <property type="entry name" value="DNA_methylase_N6_adenine_CS"/>
</dbReference>
<comment type="function">
    <text evidence="4">Methylates the class 1 translation termination release factors RF1/PrfA and RF2/PrfB on the glutamine residue of the universally conserved GGQ motif.</text>
</comment>